<dbReference type="InterPro" id="IPR059019">
    <property type="entry name" value="WHD_CapW"/>
</dbReference>
<dbReference type="Proteomes" id="UP000484875">
    <property type="component" value="Unassembled WGS sequence"/>
</dbReference>
<evidence type="ECO:0000313" key="5">
    <source>
        <dbReference type="Proteomes" id="UP000484875"/>
    </source>
</evidence>
<evidence type="ECO:0000259" key="2">
    <source>
        <dbReference type="Pfam" id="PF26107"/>
    </source>
</evidence>
<dbReference type="PIRSF" id="PIRSF015558">
    <property type="entry name" value="Txn_reg_DeoR_prd"/>
    <property type="match status" value="1"/>
</dbReference>
<dbReference type="InterPro" id="IPR016634">
    <property type="entry name" value="CapW-like"/>
</dbReference>
<accession>A0A845HC63</accession>
<dbReference type="EMBL" id="WWCV01000011">
    <property type="protein sequence ID" value="MYN16742.1"/>
    <property type="molecule type" value="Genomic_DNA"/>
</dbReference>
<gene>
    <name evidence="4" type="ORF">GTP81_08250</name>
</gene>
<keyword evidence="5" id="KW-1185">Reference proteome</keyword>
<reference evidence="4 5" key="1">
    <citation type="submission" date="2019-12" db="EMBL/GenBank/DDBJ databases">
        <title>Novel species isolated from a subtropical stream in China.</title>
        <authorList>
            <person name="Lu H."/>
        </authorList>
    </citation>
    <scope>NUCLEOTIDE SEQUENCE [LARGE SCALE GENOMIC DNA]</scope>
    <source>
        <strain evidence="4 5">FT107W</strain>
    </source>
</reference>
<dbReference type="Pfam" id="PF26107">
    <property type="entry name" value="BrxR_CTD"/>
    <property type="match status" value="1"/>
</dbReference>
<comment type="caution">
    <text evidence="4">The sequence shown here is derived from an EMBL/GenBank/DDBJ whole genome shotgun (WGS) entry which is preliminary data.</text>
</comment>
<dbReference type="AlphaFoldDB" id="A0A845HC63"/>
<dbReference type="Pfam" id="PF26109">
    <property type="entry name" value="WHD_BrxR"/>
    <property type="match status" value="1"/>
</dbReference>
<sequence length="306" mass="34058">MATIHLPSTEVATFSQAQRERLMFIDFHVYFMGELGRQHLTTRFGMAPAGATRDISLYKKLAPTNLEFDTTTKLYHPSAHFSPVFTHSPAHALLMLSRGGAGADKDKPMVSCETPQALNYPNVEVLAAITRAVNRRKPIRVEYCSVSSGIGVREIVPFALVDTGLRWHFRGFDRRSKSFRDFVLSRVSSVDSSIDESTADHERPDHDLQWTRIIELELIAHPSHPRPEAIALEYGLSNGPLIVKSRAATVGYLLRRWNVDCSPGHSLVGPEFALCLADTLSLYGAETAVLAPGYEIPESPFKRIVE</sequence>
<evidence type="ECO:0000259" key="3">
    <source>
        <dbReference type="Pfam" id="PF26109"/>
    </source>
</evidence>
<protein>
    <submittedName>
        <fullName evidence="4">WYL domain-containing protein</fullName>
    </submittedName>
</protein>
<feature type="domain" description="DNA-binding transcriptional repressor CapW C-terminal dimerisation" evidence="2">
    <location>
        <begin position="213"/>
        <end position="278"/>
    </location>
</feature>
<feature type="domain" description="WYL" evidence="1">
    <location>
        <begin position="124"/>
        <end position="190"/>
    </location>
</feature>
<dbReference type="InterPro" id="IPR059020">
    <property type="entry name" value="CapW_CTD"/>
</dbReference>
<name>A0A845HC63_9BURK</name>
<proteinExistence type="predicted"/>
<dbReference type="Pfam" id="PF13280">
    <property type="entry name" value="WYL"/>
    <property type="match status" value="1"/>
</dbReference>
<dbReference type="PROSITE" id="PS52050">
    <property type="entry name" value="WYL"/>
    <property type="match status" value="1"/>
</dbReference>
<organism evidence="4 5">
    <name type="scientific">Duganella vulcania</name>
    <dbReference type="NCBI Taxonomy" id="2692166"/>
    <lineage>
        <taxon>Bacteria</taxon>
        <taxon>Pseudomonadati</taxon>
        <taxon>Pseudomonadota</taxon>
        <taxon>Betaproteobacteria</taxon>
        <taxon>Burkholderiales</taxon>
        <taxon>Oxalobacteraceae</taxon>
        <taxon>Telluria group</taxon>
        <taxon>Duganella</taxon>
    </lineage>
</organism>
<feature type="domain" description="DNA-binding transcriptional repressor CapW winged helix-turn-helix" evidence="3">
    <location>
        <begin position="18"/>
        <end position="95"/>
    </location>
</feature>
<evidence type="ECO:0000313" key="4">
    <source>
        <dbReference type="EMBL" id="MYN16742.1"/>
    </source>
</evidence>
<evidence type="ECO:0000259" key="1">
    <source>
        <dbReference type="Pfam" id="PF13280"/>
    </source>
</evidence>
<dbReference type="InterPro" id="IPR026881">
    <property type="entry name" value="WYL_dom"/>
</dbReference>